<dbReference type="InterPro" id="IPR019956">
    <property type="entry name" value="Ubiquitin_dom"/>
</dbReference>
<dbReference type="InterPro" id="IPR053061">
    <property type="entry name" value="AN1-type_zinc_finger"/>
</dbReference>
<dbReference type="PRINTS" id="PR00348">
    <property type="entry name" value="UBIQUITIN"/>
</dbReference>
<keyword evidence="3" id="KW-1185">Reference proteome</keyword>
<organism evidence="2 3">
    <name type="scientific">Paramuricea clavata</name>
    <name type="common">Red gorgonian</name>
    <name type="synonym">Violescent sea-whip</name>
    <dbReference type="NCBI Taxonomy" id="317549"/>
    <lineage>
        <taxon>Eukaryota</taxon>
        <taxon>Metazoa</taxon>
        <taxon>Cnidaria</taxon>
        <taxon>Anthozoa</taxon>
        <taxon>Octocorallia</taxon>
        <taxon>Malacalcyonacea</taxon>
        <taxon>Plexauridae</taxon>
        <taxon>Paramuricea</taxon>
    </lineage>
</organism>
<dbReference type="SUPFAM" id="SSF118310">
    <property type="entry name" value="AN1-like Zinc finger"/>
    <property type="match status" value="1"/>
</dbReference>
<dbReference type="SMART" id="SM00213">
    <property type="entry name" value="UBQ"/>
    <property type="match status" value="1"/>
</dbReference>
<dbReference type="PROSITE" id="PS51039">
    <property type="entry name" value="ZF_AN1"/>
    <property type="match status" value="1"/>
</dbReference>
<dbReference type="EMBL" id="CACRXK020002125">
    <property type="protein sequence ID" value="CAB3992796.1"/>
    <property type="molecule type" value="Genomic_DNA"/>
</dbReference>
<dbReference type="CDD" id="cd01802">
    <property type="entry name" value="Ubl_ZFAND4"/>
    <property type="match status" value="1"/>
</dbReference>
<reference evidence="2" key="1">
    <citation type="submission" date="2020-04" db="EMBL/GenBank/DDBJ databases">
        <authorList>
            <person name="Alioto T."/>
            <person name="Alioto T."/>
            <person name="Gomez Garrido J."/>
        </authorList>
    </citation>
    <scope>NUCLEOTIDE SEQUENCE</scope>
    <source>
        <strain evidence="2">A484AB</strain>
    </source>
</reference>
<evidence type="ECO:0000313" key="2">
    <source>
        <dbReference type="EMBL" id="CAB3992796.1"/>
    </source>
</evidence>
<dbReference type="PROSITE" id="PS50053">
    <property type="entry name" value="UBIQUITIN_2"/>
    <property type="match status" value="1"/>
</dbReference>
<dbReference type="InterPro" id="IPR035896">
    <property type="entry name" value="AN1-like_Znf"/>
</dbReference>
<name>A0A7D9HXL6_PARCT</name>
<dbReference type="Pfam" id="PF00240">
    <property type="entry name" value="ubiquitin"/>
    <property type="match status" value="1"/>
</dbReference>
<feature type="region of interest" description="Disordered" evidence="1">
    <location>
        <begin position="382"/>
        <end position="407"/>
    </location>
</feature>
<evidence type="ECO:0000256" key="1">
    <source>
        <dbReference type="SAM" id="MobiDB-lite"/>
    </source>
</evidence>
<dbReference type="SMART" id="SM00154">
    <property type="entry name" value="ZnF_AN1"/>
    <property type="match status" value="1"/>
</dbReference>
<feature type="region of interest" description="Disordered" evidence="1">
    <location>
        <begin position="149"/>
        <end position="305"/>
    </location>
</feature>
<dbReference type="InterPro" id="IPR029071">
    <property type="entry name" value="Ubiquitin-like_domsf"/>
</dbReference>
<dbReference type="Proteomes" id="UP001152795">
    <property type="component" value="Unassembled WGS sequence"/>
</dbReference>
<dbReference type="InterPro" id="IPR000058">
    <property type="entry name" value="Znf_AN1"/>
</dbReference>
<feature type="compositionally biased region" description="Basic residues" evidence="1">
    <location>
        <begin position="382"/>
        <end position="396"/>
    </location>
</feature>
<protein>
    <submittedName>
        <fullName evidence="2">AN1-type zinc finger 4 isoform X1</fullName>
    </submittedName>
</protein>
<dbReference type="Pfam" id="PF01428">
    <property type="entry name" value="zf-AN1"/>
    <property type="match status" value="1"/>
</dbReference>
<gene>
    <name evidence="2" type="ORF">PACLA_8A081449</name>
</gene>
<dbReference type="PANTHER" id="PTHR46728">
    <property type="entry name" value="AN1-TYPE ZINC FINGER PROTEIN 4"/>
    <property type="match status" value="1"/>
</dbReference>
<dbReference type="Gene3D" id="4.10.1110.10">
    <property type="entry name" value="AN1-like Zinc finger"/>
    <property type="match status" value="1"/>
</dbReference>
<dbReference type="OrthoDB" id="756206at2759"/>
<evidence type="ECO:0000313" key="3">
    <source>
        <dbReference type="Proteomes" id="UP001152795"/>
    </source>
</evidence>
<comment type="caution">
    <text evidence="2">The sequence shown here is derived from an EMBL/GenBank/DDBJ whole genome shotgun (WGS) entry which is preliminary data.</text>
</comment>
<feature type="compositionally biased region" description="Polar residues" evidence="1">
    <location>
        <begin position="464"/>
        <end position="483"/>
    </location>
</feature>
<sequence length="563" mass="63071">MDLFIETLTGTAFELRVSPLETIMNVKAKLQRLEGIPISQQHLIWRSMELKDDYCLHDYDIRDGATLQLVLAMRGGPINMKRVPVDNPLREMAEYVEANRDEIWDNLPQDNGQVTFLVFRDGEQYNVYRVVDRGDDALTPLSESLSGASLYNLNDEDDDENSATVSQETVEENNITMNKMKSLRSEMQSLHMSEQSQGGGETSAEQMPFQPHPPPTAARVMSQPHPPSTEKHPTYQPQPPSSEKPTTSTCRRRLHRTSSSLREQDTYDNPSTSHIYPTDKNVHPLESSTTTGKALPPVNKNKNSNNIDISELVRNPPEDTSIRNQKHSKHFQHENCSKTGLHMTQGLNSNQRANNVLNTSIASTKSHGLSSNHGLNFGNRLHSSHGQHKPKLPNVRKHTDNSQEAAVDSCRHTESTFEARVPSVEQATGASFMTCAGMGIGALMEERRTSVERLRSGLLNDSLSRVHRTQQSSGSTLYSTTDVMRSGPPPPPPQLASVKKTRCTYCRKKIGLVTTHVCRCGNSFCATHRYAETHHCNYDYKTEGRKFLEQNNPLVLAPKLPKI</sequence>
<feature type="region of interest" description="Disordered" evidence="1">
    <location>
        <begin position="464"/>
        <end position="497"/>
    </location>
</feature>
<proteinExistence type="predicted"/>
<dbReference type="AlphaFoldDB" id="A0A7D9HXL6"/>
<dbReference type="SUPFAM" id="SSF54236">
    <property type="entry name" value="Ubiquitin-like"/>
    <property type="match status" value="1"/>
</dbReference>
<dbReference type="Gene3D" id="3.10.20.90">
    <property type="entry name" value="Phosphatidylinositol 3-kinase Catalytic Subunit, Chain A, domain 1"/>
    <property type="match status" value="1"/>
</dbReference>
<feature type="compositionally biased region" description="Polar residues" evidence="1">
    <location>
        <begin position="162"/>
        <end position="196"/>
    </location>
</feature>
<dbReference type="GO" id="GO:0008270">
    <property type="term" value="F:zinc ion binding"/>
    <property type="evidence" value="ECO:0007669"/>
    <property type="project" value="InterPro"/>
</dbReference>
<accession>A0A7D9HXL6</accession>
<dbReference type="InterPro" id="IPR000626">
    <property type="entry name" value="Ubiquitin-like_dom"/>
</dbReference>
<dbReference type="PANTHER" id="PTHR46728:SF1">
    <property type="entry name" value="AN1-TYPE ZINC FINGER PROTEIN 4"/>
    <property type="match status" value="1"/>
</dbReference>